<organismHost>
    <name type="scientific">Halobacterium salinarum</name>
    <name type="common">Halobacterium halobium</name>
    <dbReference type="NCBI Taxonomy" id="2242"/>
</organismHost>
<feature type="domain" description="Dit-like phage tail protein N-terminal" evidence="2">
    <location>
        <begin position="15"/>
        <end position="120"/>
    </location>
</feature>
<gene>
    <name evidence="3" type="ORF">PhiH1_105</name>
</gene>
<dbReference type="EMBL" id="MK002701">
    <property type="protein sequence ID" value="AYM00268.1"/>
    <property type="molecule type" value="Genomic_DNA"/>
</dbReference>
<sequence length="173" mass="18592">MSDVVTIGDMVLRGVTSINDSGGWNAPEKRTEQGFQFSSYVQQEPVEVSLEAWVPVEKYRSLQSLRESGEPFPASVGQVSISRAKLETLDTSNEAKRDAHYQVSLTIKQITEAEVETAEISIETESGAMGSEAAETESSLGQPEESDGGQVEDESGGIVDTLSGFRESLSGVL</sequence>
<accession>A0A3G1ZKR5</accession>
<evidence type="ECO:0000256" key="1">
    <source>
        <dbReference type="SAM" id="MobiDB-lite"/>
    </source>
</evidence>
<feature type="region of interest" description="Disordered" evidence="1">
    <location>
        <begin position="122"/>
        <end position="173"/>
    </location>
</feature>
<name>A0A3G1ZKR5_BPPHH</name>
<evidence type="ECO:0000259" key="2">
    <source>
        <dbReference type="Pfam" id="PF21821"/>
    </source>
</evidence>
<reference evidence="3 4" key="1">
    <citation type="journal article" date="2018" name="Genes (Basel)">
        <title>Complete Genome Sequence of the Model Halovirus PhiH1 (PhiH1).</title>
        <authorList>
            <person name="Dyall-Smith M."/>
            <person name="Pfeifer F."/>
            <person name="Witte A."/>
            <person name="Oesterhelt D."/>
            <person name="Pfeiffer F."/>
        </authorList>
    </citation>
    <scope>NUCLEOTIDE SEQUENCE [LARGE SCALE GENOMIC DNA]</scope>
    <source>
        <strain evidence="3">Variant phiH1</strain>
    </source>
</reference>
<keyword evidence="4" id="KW-1185">Reference proteome</keyword>
<proteinExistence type="predicted"/>
<evidence type="ECO:0000313" key="4">
    <source>
        <dbReference type="Proteomes" id="UP000277198"/>
    </source>
</evidence>
<evidence type="ECO:0000313" key="3">
    <source>
        <dbReference type="EMBL" id="AYM00268.1"/>
    </source>
</evidence>
<feature type="compositionally biased region" description="Acidic residues" evidence="1">
    <location>
        <begin position="144"/>
        <end position="155"/>
    </location>
</feature>
<dbReference type="Pfam" id="PF21821">
    <property type="entry name" value="Dit_like"/>
    <property type="match status" value="1"/>
</dbReference>
<dbReference type="InterPro" id="IPR048494">
    <property type="entry name" value="Dit-like_N"/>
</dbReference>
<organism evidence="3 4">
    <name type="scientific">Halobacterium phage phiH</name>
    <name type="common">Bacteriophage phi-H</name>
    <dbReference type="NCBI Taxonomy" id="169684"/>
    <lineage>
        <taxon>Viruses</taxon>
        <taxon>Duplodnaviria</taxon>
        <taxon>Heunggongvirae</taxon>
        <taxon>Uroviricota</taxon>
        <taxon>Caudoviricetes</taxon>
        <taxon>Vertoviridae</taxon>
        <taxon>Myohalovirus</taxon>
        <taxon>Myohalovirus spontanei</taxon>
        <taxon>Myohalovirus phiH</taxon>
    </lineage>
</organism>
<protein>
    <recommendedName>
        <fullName evidence="2">Dit-like phage tail protein N-terminal domain-containing protein</fullName>
    </recommendedName>
</protein>
<dbReference type="Proteomes" id="UP000277198">
    <property type="component" value="Segment"/>
</dbReference>